<evidence type="ECO:0000256" key="2">
    <source>
        <dbReference type="ARBA" id="ARBA00009347"/>
    </source>
</evidence>
<dbReference type="AlphaFoldDB" id="A0A480AUG5"/>
<dbReference type="Gene3D" id="1.10.540.10">
    <property type="entry name" value="Acyl-CoA dehydrogenase/oxidase, N-terminal domain"/>
    <property type="match status" value="1"/>
</dbReference>
<proteinExistence type="inferred from homology"/>
<evidence type="ECO:0000259" key="6">
    <source>
        <dbReference type="Pfam" id="PF00441"/>
    </source>
</evidence>
<dbReference type="Gene3D" id="1.20.140.10">
    <property type="entry name" value="Butyryl-CoA Dehydrogenase, subunit A, domain 3"/>
    <property type="match status" value="1"/>
</dbReference>
<keyword evidence="3" id="KW-0285">Flavoprotein</keyword>
<dbReference type="OrthoDB" id="2450120at2"/>
<evidence type="ECO:0000256" key="3">
    <source>
        <dbReference type="ARBA" id="ARBA00022630"/>
    </source>
</evidence>
<organism evidence="7 8">
    <name type="scientific">Pseudaquabacterium pictum</name>
    <dbReference type="NCBI Taxonomy" id="2315236"/>
    <lineage>
        <taxon>Bacteria</taxon>
        <taxon>Pseudomonadati</taxon>
        <taxon>Pseudomonadota</taxon>
        <taxon>Betaproteobacteria</taxon>
        <taxon>Burkholderiales</taxon>
        <taxon>Sphaerotilaceae</taxon>
        <taxon>Pseudaquabacterium</taxon>
    </lineage>
</organism>
<dbReference type="InterPro" id="IPR009100">
    <property type="entry name" value="AcylCoA_DH/oxidase_NM_dom_sf"/>
</dbReference>
<gene>
    <name evidence="7" type="ORF">AQPW35_28530</name>
</gene>
<evidence type="ECO:0000313" key="8">
    <source>
        <dbReference type="Proteomes" id="UP000301751"/>
    </source>
</evidence>
<evidence type="ECO:0000256" key="4">
    <source>
        <dbReference type="ARBA" id="ARBA00022827"/>
    </source>
</evidence>
<dbReference type="GO" id="GO:0003995">
    <property type="term" value="F:acyl-CoA dehydrogenase activity"/>
    <property type="evidence" value="ECO:0007669"/>
    <property type="project" value="TreeGrafter"/>
</dbReference>
<comment type="cofactor">
    <cofactor evidence="1">
        <name>FAD</name>
        <dbReference type="ChEBI" id="CHEBI:57692"/>
    </cofactor>
</comment>
<name>A0A480AUG5_9BURK</name>
<evidence type="ECO:0000256" key="5">
    <source>
        <dbReference type="ARBA" id="ARBA00023002"/>
    </source>
</evidence>
<dbReference type="EMBL" id="BJCL01000007">
    <property type="protein sequence ID" value="GCL63772.1"/>
    <property type="molecule type" value="Genomic_DNA"/>
</dbReference>
<dbReference type="SUPFAM" id="SSF47203">
    <property type="entry name" value="Acyl-CoA dehydrogenase C-terminal domain-like"/>
    <property type="match status" value="1"/>
</dbReference>
<dbReference type="SUPFAM" id="SSF56645">
    <property type="entry name" value="Acyl-CoA dehydrogenase NM domain-like"/>
    <property type="match status" value="1"/>
</dbReference>
<dbReference type="GO" id="GO:0050660">
    <property type="term" value="F:flavin adenine dinucleotide binding"/>
    <property type="evidence" value="ECO:0007669"/>
    <property type="project" value="InterPro"/>
</dbReference>
<dbReference type="PANTHER" id="PTHR43884:SF20">
    <property type="entry name" value="ACYL-COA DEHYDROGENASE FADE28"/>
    <property type="match status" value="1"/>
</dbReference>
<accession>A0A480AUG5</accession>
<dbReference type="PANTHER" id="PTHR43884">
    <property type="entry name" value="ACYL-COA DEHYDROGENASE"/>
    <property type="match status" value="1"/>
</dbReference>
<dbReference type="Proteomes" id="UP000301751">
    <property type="component" value="Unassembled WGS sequence"/>
</dbReference>
<feature type="domain" description="Acyl-CoA dehydrogenase/oxidase C-terminal" evidence="6">
    <location>
        <begin position="208"/>
        <end position="332"/>
    </location>
</feature>
<dbReference type="RefSeq" id="WP_137733518.1">
    <property type="nucleotide sequence ID" value="NZ_BJCL01000007.1"/>
</dbReference>
<reference evidence="8" key="1">
    <citation type="submission" date="2019-03" db="EMBL/GenBank/DDBJ databases">
        <title>Aquabacterium pictum sp.nov., the first bacteriochlorophyll a-containing freshwater bacterium in the genus Aquabacterium of the class Betaproteobacteria.</title>
        <authorList>
            <person name="Hirose S."/>
            <person name="Tank M."/>
            <person name="Hara E."/>
            <person name="Tamaki H."/>
            <person name="Takaichi S."/>
            <person name="Haruta S."/>
            <person name="Hanada S."/>
        </authorList>
    </citation>
    <scope>NUCLEOTIDE SEQUENCE [LARGE SCALE GENOMIC DNA]</scope>
    <source>
        <strain evidence="8">W35</strain>
    </source>
</reference>
<dbReference type="Pfam" id="PF00441">
    <property type="entry name" value="Acyl-CoA_dh_1"/>
    <property type="match status" value="1"/>
</dbReference>
<evidence type="ECO:0000313" key="7">
    <source>
        <dbReference type="EMBL" id="GCL63772.1"/>
    </source>
</evidence>
<keyword evidence="8" id="KW-1185">Reference proteome</keyword>
<keyword evidence="4" id="KW-0274">FAD</keyword>
<comment type="similarity">
    <text evidence="2">Belongs to the acyl-CoA dehydrogenase family.</text>
</comment>
<comment type="caution">
    <text evidence="7">The sequence shown here is derived from an EMBL/GenBank/DDBJ whole genome shotgun (WGS) entry which is preliminary data.</text>
</comment>
<dbReference type="InterPro" id="IPR036250">
    <property type="entry name" value="AcylCo_DH-like_C"/>
</dbReference>
<keyword evidence="5" id="KW-0560">Oxidoreductase</keyword>
<dbReference type="InterPro" id="IPR037069">
    <property type="entry name" value="AcylCoA_DH/ox_N_sf"/>
</dbReference>
<sequence length="362" mass="37926">MSQDTLTDTLIEDSAAKLFSTQVDKDRRLRAETGEWDAALWQQVADSGFHLLLASEASGGYGQGWTAAYPLLRGLGYWQVPLPLAETMLAAQLASAAGFDIPDGPLTLIEQGQGNQLTVAAGDGLATLSGTAHAVPWARHATAALVSLADGRVALLDLQGAPGVQVQPHANHAGLPSDTLVLQQARLRAVAANPLALDRPVWTLGALARSTMLVGALESALEQAVRYAGERVQFGKAIGKYQAIQQQLALMAGDVSAARVATQVALADAPGGDQHSCAATHFSTAVAKVRAGEAATRGTSIAHQVHGAIGFTHEHALHFATRRLWAWREEFGSDAAWASELGRAAIAARAAGFWPGITAKTF</sequence>
<protein>
    <submittedName>
        <fullName evidence="7">Acyl-CoA dehydrogenase</fullName>
    </submittedName>
</protein>
<dbReference type="InterPro" id="IPR009075">
    <property type="entry name" value="AcylCo_DH/oxidase_C"/>
</dbReference>
<evidence type="ECO:0000256" key="1">
    <source>
        <dbReference type="ARBA" id="ARBA00001974"/>
    </source>
</evidence>